<dbReference type="EMBL" id="JACXST010000002">
    <property type="protein sequence ID" value="MBD9362244.1"/>
    <property type="molecule type" value="Genomic_DNA"/>
</dbReference>
<evidence type="ECO:0000313" key="2">
    <source>
        <dbReference type="Proteomes" id="UP000641152"/>
    </source>
</evidence>
<reference evidence="1 2" key="1">
    <citation type="submission" date="2020-09" db="EMBL/GenBank/DDBJ databases">
        <title>Methylomonas albis sp. nov. and Methylomonas fluvii sp. nov.: Two cold-adapted methanotrophs from the River Elbe and an amended description of Methylovulum psychrotolerans strain Eb1.</title>
        <authorList>
            <person name="Bussmann I.K."/>
            <person name="Klings K.-W."/>
            <person name="Warnstedt J."/>
            <person name="Hoppert M."/>
            <person name="Saborowski A."/>
            <person name="Horn F."/>
            <person name="Liebner S."/>
        </authorList>
    </citation>
    <scope>NUCLEOTIDE SEQUENCE [LARGE SCALE GENOMIC DNA]</scope>
    <source>
        <strain evidence="1 2">EbB</strain>
    </source>
</reference>
<evidence type="ECO:0000313" key="1">
    <source>
        <dbReference type="EMBL" id="MBD9362244.1"/>
    </source>
</evidence>
<sequence>MNEDWEGEELVDIEDPSLPVALREHAGRFKNPGKVVIVVGNGEYVLYAADGELLDLCFIG</sequence>
<dbReference type="RefSeq" id="WP_192394944.1">
    <property type="nucleotide sequence ID" value="NZ_CAJHIU010000002.1"/>
</dbReference>
<proteinExistence type="predicted"/>
<organism evidence="1 2">
    <name type="scientific">Methylomonas fluvii</name>
    <dbReference type="NCBI Taxonomy" id="1854564"/>
    <lineage>
        <taxon>Bacteria</taxon>
        <taxon>Pseudomonadati</taxon>
        <taxon>Pseudomonadota</taxon>
        <taxon>Gammaproteobacteria</taxon>
        <taxon>Methylococcales</taxon>
        <taxon>Methylococcaceae</taxon>
        <taxon>Methylomonas</taxon>
    </lineage>
</organism>
<keyword evidence="2" id="KW-1185">Reference proteome</keyword>
<protein>
    <submittedName>
        <fullName evidence="1">Uncharacterized protein</fullName>
    </submittedName>
</protein>
<gene>
    <name evidence="1" type="ORF">EBB_17340</name>
</gene>
<comment type="caution">
    <text evidence="1">The sequence shown here is derived from an EMBL/GenBank/DDBJ whole genome shotgun (WGS) entry which is preliminary data.</text>
</comment>
<accession>A0ABR9DJ40</accession>
<name>A0ABR9DJ40_9GAMM</name>
<dbReference type="Proteomes" id="UP000641152">
    <property type="component" value="Unassembled WGS sequence"/>
</dbReference>